<dbReference type="InterPro" id="IPR029061">
    <property type="entry name" value="THDP-binding"/>
</dbReference>
<evidence type="ECO:0000256" key="2">
    <source>
        <dbReference type="ARBA" id="ARBA00023002"/>
    </source>
</evidence>
<keyword evidence="2" id="KW-0560">Oxidoreductase</keyword>
<gene>
    <name evidence="6" type="ORF">F4Y42_02455</name>
</gene>
<dbReference type="GO" id="GO:0006086">
    <property type="term" value="P:pyruvate decarboxylation to acetyl-CoA"/>
    <property type="evidence" value="ECO:0007669"/>
    <property type="project" value="TreeGrafter"/>
</dbReference>
<dbReference type="InterPro" id="IPR050642">
    <property type="entry name" value="PDH_E1_Alpha_Subunit"/>
</dbReference>
<evidence type="ECO:0000259" key="5">
    <source>
        <dbReference type="Pfam" id="PF00676"/>
    </source>
</evidence>
<protein>
    <submittedName>
        <fullName evidence="6">Thiamine pyrophosphate-dependent dehydrogenase E1 component subunit alpha</fullName>
    </submittedName>
</protein>
<dbReference type="AlphaFoldDB" id="A0A6B0YN00"/>
<evidence type="ECO:0000313" key="6">
    <source>
        <dbReference type="EMBL" id="MXY92290.1"/>
    </source>
</evidence>
<dbReference type="InterPro" id="IPR001017">
    <property type="entry name" value="DH_E1"/>
</dbReference>
<dbReference type="PANTHER" id="PTHR11516">
    <property type="entry name" value="PYRUVATE DEHYDROGENASE E1 COMPONENT, ALPHA SUBUNIT BACTERIAL AND ORGANELLAR"/>
    <property type="match status" value="1"/>
</dbReference>
<feature type="region of interest" description="Disordered" evidence="4">
    <location>
        <begin position="299"/>
        <end position="321"/>
    </location>
</feature>
<feature type="domain" description="Dehydrogenase E1 component" evidence="5">
    <location>
        <begin position="13"/>
        <end position="310"/>
    </location>
</feature>
<dbReference type="Gene3D" id="3.40.50.970">
    <property type="match status" value="1"/>
</dbReference>
<name>A0A6B0YN00_9CHLR</name>
<comment type="cofactor">
    <cofactor evidence="1">
        <name>thiamine diphosphate</name>
        <dbReference type="ChEBI" id="CHEBI:58937"/>
    </cofactor>
</comment>
<organism evidence="6">
    <name type="scientific">Caldilineaceae bacterium SB0664_bin_27</name>
    <dbReference type="NCBI Taxonomy" id="2605260"/>
    <lineage>
        <taxon>Bacteria</taxon>
        <taxon>Bacillati</taxon>
        <taxon>Chloroflexota</taxon>
        <taxon>Caldilineae</taxon>
        <taxon>Caldilineales</taxon>
        <taxon>Caldilineaceae</taxon>
    </lineage>
</organism>
<dbReference type="EMBL" id="VXRG01000026">
    <property type="protein sequence ID" value="MXY92290.1"/>
    <property type="molecule type" value="Genomic_DNA"/>
</dbReference>
<sequence length="321" mass="35090">MAQSEQLLSLYKQMLIIRYTEEQLARSHQMGLIHGACHTYVGEEAIATGVCAHLRPDDAVFSTHRGHGHALAKGVSPREVVAELFGRATGCSQGRGGSMHLFKPEVGMMGTSGIVGPCILQAAGAGYSFKLLKTDQVGVAFFGDGAVNNGAFHEGLNLASIWKLPTLFICENNLYATEVPFSYSSGNPHVGNRGPAYGIESLTVDGNDVLAVYEAAEEAVQRARGGEGPTLIECRTYRTRAHAEGMRDAGYRTQEEVEEWKERDPITRYNEWLLENEEAGTETLAAIEAEVKEMVADAEEFGRNSPWPEPETVSEHVFNQR</sequence>
<reference evidence="6" key="1">
    <citation type="submission" date="2019-09" db="EMBL/GenBank/DDBJ databases">
        <title>Characterisation of the sponge microbiome using genome-centric metagenomics.</title>
        <authorList>
            <person name="Engelberts J.P."/>
            <person name="Robbins S.J."/>
            <person name="De Goeij J.M."/>
            <person name="Aranda M."/>
            <person name="Bell S.C."/>
            <person name="Webster N.S."/>
        </authorList>
    </citation>
    <scope>NUCLEOTIDE SEQUENCE</scope>
    <source>
        <strain evidence="6">SB0664_bin_27</strain>
    </source>
</reference>
<dbReference type="PANTHER" id="PTHR11516:SF60">
    <property type="entry name" value="PYRUVATE DEHYDROGENASE E1 COMPONENT SUBUNIT ALPHA"/>
    <property type="match status" value="1"/>
</dbReference>
<accession>A0A6B0YN00</accession>
<dbReference type="SUPFAM" id="SSF52518">
    <property type="entry name" value="Thiamin diphosphate-binding fold (THDP-binding)"/>
    <property type="match status" value="1"/>
</dbReference>
<comment type="caution">
    <text evidence="6">The sequence shown here is derived from an EMBL/GenBank/DDBJ whole genome shotgun (WGS) entry which is preliminary data.</text>
</comment>
<evidence type="ECO:0000256" key="4">
    <source>
        <dbReference type="SAM" id="MobiDB-lite"/>
    </source>
</evidence>
<evidence type="ECO:0000256" key="1">
    <source>
        <dbReference type="ARBA" id="ARBA00001964"/>
    </source>
</evidence>
<dbReference type="Pfam" id="PF00676">
    <property type="entry name" value="E1_dh"/>
    <property type="match status" value="1"/>
</dbReference>
<dbReference type="GO" id="GO:0004739">
    <property type="term" value="F:pyruvate dehydrogenase (acetyl-transferring) activity"/>
    <property type="evidence" value="ECO:0007669"/>
    <property type="project" value="TreeGrafter"/>
</dbReference>
<keyword evidence="3" id="KW-0786">Thiamine pyrophosphate</keyword>
<evidence type="ECO:0000256" key="3">
    <source>
        <dbReference type="ARBA" id="ARBA00023052"/>
    </source>
</evidence>
<dbReference type="CDD" id="cd02000">
    <property type="entry name" value="TPP_E1_PDC_ADC_BCADC"/>
    <property type="match status" value="1"/>
</dbReference>
<proteinExistence type="predicted"/>